<feature type="compositionally biased region" description="Low complexity" evidence="11">
    <location>
        <begin position="215"/>
        <end position="233"/>
    </location>
</feature>
<gene>
    <name evidence="13" type="ORF">OGAPHI_005253</name>
</gene>
<dbReference type="PANTHER" id="PTHR45832">
    <property type="entry name" value="SERINE/THREONINE-PROTEIN KINASE SAMKA-RELATED-RELATED"/>
    <property type="match status" value="1"/>
</dbReference>
<reference evidence="13" key="2">
    <citation type="submission" date="2021-01" db="EMBL/GenBank/DDBJ databases">
        <authorList>
            <person name="Schikora-Tamarit M.A."/>
        </authorList>
    </citation>
    <scope>NUCLEOTIDE SEQUENCE</scope>
    <source>
        <strain evidence="13">CBS6075</strain>
    </source>
</reference>
<feature type="compositionally biased region" description="Polar residues" evidence="11">
    <location>
        <begin position="140"/>
        <end position="155"/>
    </location>
</feature>
<dbReference type="PROSITE" id="PS50011">
    <property type="entry name" value="PROTEIN_KINASE_DOM"/>
    <property type="match status" value="1"/>
</dbReference>
<evidence type="ECO:0000256" key="8">
    <source>
        <dbReference type="ARBA" id="ARBA00047899"/>
    </source>
</evidence>
<evidence type="ECO:0000313" key="14">
    <source>
        <dbReference type="Proteomes" id="UP000769157"/>
    </source>
</evidence>
<feature type="region of interest" description="Disordered" evidence="11">
    <location>
        <begin position="500"/>
        <end position="526"/>
    </location>
</feature>
<feature type="region of interest" description="Disordered" evidence="11">
    <location>
        <begin position="346"/>
        <end position="442"/>
    </location>
</feature>
<dbReference type="GO" id="GO:0005524">
    <property type="term" value="F:ATP binding"/>
    <property type="evidence" value="ECO:0007669"/>
    <property type="project" value="UniProtKB-UniRule"/>
</dbReference>
<evidence type="ECO:0000256" key="2">
    <source>
        <dbReference type="ARBA" id="ARBA00008874"/>
    </source>
</evidence>
<evidence type="ECO:0000313" key="13">
    <source>
        <dbReference type="EMBL" id="KAH3663850.1"/>
    </source>
</evidence>
<dbReference type="SMART" id="SM00220">
    <property type="entry name" value="S_TKc"/>
    <property type="match status" value="1"/>
</dbReference>
<evidence type="ECO:0000256" key="6">
    <source>
        <dbReference type="ARBA" id="ARBA00022840"/>
    </source>
</evidence>
<dbReference type="GeneID" id="70237217"/>
<keyword evidence="7" id="KW-0460">Magnesium</keyword>
<reference evidence="13" key="1">
    <citation type="journal article" date="2021" name="Open Biol.">
        <title>Shared evolutionary footprints suggest mitochondrial oxidative damage underlies multiple complex I losses in fungi.</title>
        <authorList>
            <person name="Schikora-Tamarit M.A."/>
            <person name="Marcet-Houben M."/>
            <person name="Nosek J."/>
            <person name="Gabaldon T."/>
        </authorList>
    </citation>
    <scope>NUCLEOTIDE SEQUENCE</scope>
    <source>
        <strain evidence="13">CBS6075</strain>
    </source>
</reference>
<dbReference type="Gene3D" id="3.90.810.10">
    <property type="entry name" value="CRIB domain"/>
    <property type="match status" value="1"/>
</dbReference>
<comment type="catalytic activity">
    <reaction evidence="8">
        <text>L-threonyl-[protein] + ATP = O-phospho-L-threonyl-[protein] + ADP + H(+)</text>
        <dbReference type="Rhea" id="RHEA:46608"/>
        <dbReference type="Rhea" id="RHEA-COMP:11060"/>
        <dbReference type="Rhea" id="RHEA-COMP:11605"/>
        <dbReference type="ChEBI" id="CHEBI:15378"/>
        <dbReference type="ChEBI" id="CHEBI:30013"/>
        <dbReference type="ChEBI" id="CHEBI:30616"/>
        <dbReference type="ChEBI" id="CHEBI:61977"/>
        <dbReference type="ChEBI" id="CHEBI:456216"/>
        <dbReference type="EC" id="2.7.11.1"/>
    </reaction>
</comment>
<evidence type="ECO:0000256" key="4">
    <source>
        <dbReference type="ARBA" id="ARBA00022723"/>
    </source>
</evidence>
<proteinExistence type="inferred from homology"/>
<evidence type="ECO:0000256" key="1">
    <source>
        <dbReference type="ARBA" id="ARBA00001946"/>
    </source>
</evidence>
<dbReference type="FunFam" id="1.10.510.10:FF:000768">
    <property type="entry name" value="Non-specific serine/threonine protein kinase"/>
    <property type="match status" value="1"/>
</dbReference>
<comment type="catalytic activity">
    <reaction evidence="9">
        <text>L-seryl-[protein] + ATP = O-phospho-L-seryl-[protein] + ADP + H(+)</text>
        <dbReference type="Rhea" id="RHEA:17989"/>
        <dbReference type="Rhea" id="RHEA-COMP:9863"/>
        <dbReference type="Rhea" id="RHEA-COMP:11604"/>
        <dbReference type="ChEBI" id="CHEBI:15378"/>
        <dbReference type="ChEBI" id="CHEBI:29999"/>
        <dbReference type="ChEBI" id="CHEBI:30616"/>
        <dbReference type="ChEBI" id="CHEBI:83421"/>
        <dbReference type="ChEBI" id="CHEBI:456216"/>
        <dbReference type="EC" id="2.7.11.1"/>
    </reaction>
</comment>
<feature type="compositionally biased region" description="Low complexity" evidence="11">
    <location>
        <begin position="379"/>
        <end position="398"/>
    </location>
</feature>
<dbReference type="GO" id="GO:0046872">
    <property type="term" value="F:metal ion binding"/>
    <property type="evidence" value="ECO:0007669"/>
    <property type="project" value="UniProtKB-KW"/>
</dbReference>
<dbReference type="CDD" id="cd06614">
    <property type="entry name" value="STKc_PAK"/>
    <property type="match status" value="1"/>
</dbReference>
<name>A0A9P8P2C3_9ASCO</name>
<feature type="binding site" evidence="10">
    <location>
        <position position="655"/>
    </location>
    <ligand>
        <name>ATP</name>
        <dbReference type="ChEBI" id="CHEBI:30616"/>
    </ligand>
</feature>
<dbReference type="InterPro" id="IPR000095">
    <property type="entry name" value="CRIB_dom"/>
</dbReference>
<dbReference type="GO" id="GO:0004674">
    <property type="term" value="F:protein serine/threonine kinase activity"/>
    <property type="evidence" value="ECO:0007669"/>
    <property type="project" value="UniProtKB-EC"/>
</dbReference>
<keyword evidence="6 10" id="KW-0067">ATP-binding</keyword>
<evidence type="ECO:0000259" key="12">
    <source>
        <dbReference type="PROSITE" id="PS50011"/>
    </source>
</evidence>
<evidence type="ECO:0000256" key="9">
    <source>
        <dbReference type="ARBA" id="ARBA00048679"/>
    </source>
</evidence>
<dbReference type="InterPro" id="IPR036936">
    <property type="entry name" value="CRIB_dom_sf"/>
</dbReference>
<comment type="similarity">
    <text evidence="2">Belongs to the protein kinase superfamily. STE Ser/Thr protein kinase family. STE20 subfamily.</text>
</comment>
<dbReference type="Gene3D" id="1.10.510.10">
    <property type="entry name" value="Transferase(Phosphotransferase) domain 1"/>
    <property type="match status" value="1"/>
</dbReference>
<feature type="region of interest" description="Disordered" evidence="11">
    <location>
        <begin position="29"/>
        <end position="247"/>
    </location>
</feature>
<dbReference type="SUPFAM" id="SSF56112">
    <property type="entry name" value="Protein kinase-like (PK-like)"/>
    <property type="match status" value="1"/>
</dbReference>
<keyword evidence="14" id="KW-1185">Reference proteome</keyword>
<evidence type="ECO:0000256" key="10">
    <source>
        <dbReference type="PROSITE-ProRule" id="PRU10141"/>
    </source>
</evidence>
<comment type="cofactor">
    <cofactor evidence="1">
        <name>Mg(2+)</name>
        <dbReference type="ChEBI" id="CHEBI:18420"/>
    </cofactor>
</comment>
<keyword evidence="3" id="KW-0808">Transferase</keyword>
<dbReference type="AlphaFoldDB" id="A0A9P8P2C3"/>
<feature type="compositionally biased region" description="Pro residues" evidence="11">
    <location>
        <begin position="549"/>
        <end position="558"/>
    </location>
</feature>
<sequence length="909" mass="99107">MDSRENSGPVPLAGQAALPRYKGTYNVNALATESHDTDSSVEPLQEDLDTQKSDTDQDEPLGSVPVRKTPDFFQPVMNISDANNGSTASLPSQQGEYEGKAPDLDTEPKLMSNLSSPVRVLHHKQGSIGDMLSDKDDQGSRTLRQSTATEKSNYSHIIDNYQDGPDSPSRNTRSEPEHIPRSSNGSNLALGGRTSNGSANLMNGSDLRPDKLGPPSNRSASSSISSARKPVSVATTPSSETKKSKIKSKKMFGNITSFVSSLSASSSRSATPSRIISEPYDYVRHQHVEYDPDSQTYIGLPEEWKKALAAQGVTVEDQKRNPQAANQVINFFNTNYNDTSNKYMKVQGHQSQRSNDNDDSLSDSDFKTPNLSSATQFDPSSAKTTTTSPSSSRLLATPISYQKEPTFSAPDNDPEFIPRRHAPPPPSSAKATPAMSMSSKSPLVGTISRIPSGSKKTAASSPSSIIGSLSRRFGSGHGSASTSVRSERPQILHLGEMLPGQAGQAGQTSQTPAQQAVPISPPSNPKREQAVFDANKELPIPVPQRQAPAVPPTSPPAVPVKDKTPEKKDTITAVIPPIPLVKPKSGKTPLTEAEQERRRELRRAKERKCLQRLTEICSAEDPNQKYKNLVKVGQGASGGVYTATDLETSHCVAIKQMELEKQPKKELIINEILVMKGSKHDNIVNFIEAYLMKRNLWVVMEYMEGGSLTDIIIQSVLTEGQMGAVCRGTLQGLKFLHSKGIIHRDIKSDNILLSLEGDIKLTDFGFCAQIKDFSAKRNTMVGTPYWMAPEVVTKSDYGPKVDIWSLGIMTIEMIEGDPPYMNETPLRALYLITTNGKPTLHDPEALSEEMISFLDSCLEVDAEKRLTAVQLLDSPFIKNADEYSSLAPLVKMAQMQKLAERSESEDNDP</sequence>
<organism evidence="13 14">
    <name type="scientific">Ogataea philodendri</name>
    <dbReference type="NCBI Taxonomy" id="1378263"/>
    <lineage>
        <taxon>Eukaryota</taxon>
        <taxon>Fungi</taxon>
        <taxon>Dikarya</taxon>
        <taxon>Ascomycota</taxon>
        <taxon>Saccharomycotina</taxon>
        <taxon>Pichiomycetes</taxon>
        <taxon>Pichiales</taxon>
        <taxon>Pichiaceae</taxon>
        <taxon>Ogataea</taxon>
    </lineage>
</organism>
<keyword evidence="5 10" id="KW-0547">Nucleotide-binding</keyword>
<dbReference type="Proteomes" id="UP000769157">
    <property type="component" value="Unassembled WGS sequence"/>
</dbReference>
<dbReference type="OrthoDB" id="248923at2759"/>
<feature type="region of interest" description="Disordered" evidence="11">
    <location>
        <begin position="544"/>
        <end position="566"/>
    </location>
</feature>
<dbReference type="InterPro" id="IPR000719">
    <property type="entry name" value="Prot_kinase_dom"/>
</dbReference>
<dbReference type="InterPro" id="IPR011009">
    <property type="entry name" value="Kinase-like_dom_sf"/>
</dbReference>
<keyword evidence="4" id="KW-0479">Metal-binding</keyword>
<feature type="compositionally biased region" description="Polar residues" evidence="11">
    <location>
        <begin position="367"/>
        <end position="378"/>
    </location>
</feature>
<evidence type="ECO:0000256" key="11">
    <source>
        <dbReference type="SAM" id="MobiDB-lite"/>
    </source>
</evidence>
<dbReference type="Pfam" id="PF00786">
    <property type="entry name" value="PBD"/>
    <property type="match status" value="1"/>
</dbReference>
<dbReference type="EMBL" id="JAEUBE010000366">
    <property type="protein sequence ID" value="KAH3663850.1"/>
    <property type="molecule type" value="Genomic_DNA"/>
</dbReference>
<feature type="compositionally biased region" description="Basic and acidic residues" evidence="11">
    <location>
        <begin position="97"/>
        <end position="108"/>
    </location>
</feature>
<accession>A0A9P8P2C3</accession>
<dbReference type="Gene3D" id="3.30.200.20">
    <property type="entry name" value="Phosphorylase Kinase, domain 1"/>
    <property type="match status" value="1"/>
</dbReference>
<evidence type="ECO:0000256" key="5">
    <source>
        <dbReference type="ARBA" id="ARBA00022741"/>
    </source>
</evidence>
<dbReference type="Pfam" id="PF00069">
    <property type="entry name" value="Pkinase"/>
    <property type="match status" value="1"/>
</dbReference>
<dbReference type="InterPro" id="IPR017441">
    <property type="entry name" value="Protein_kinase_ATP_BS"/>
</dbReference>
<feature type="compositionally biased region" description="Polar residues" evidence="11">
    <location>
        <begin position="80"/>
        <end position="95"/>
    </location>
</feature>
<dbReference type="PROSITE" id="PS00108">
    <property type="entry name" value="PROTEIN_KINASE_ST"/>
    <property type="match status" value="1"/>
</dbReference>
<evidence type="ECO:0000256" key="3">
    <source>
        <dbReference type="ARBA" id="ARBA00022679"/>
    </source>
</evidence>
<comment type="caution">
    <text evidence="13">The sequence shown here is derived from an EMBL/GenBank/DDBJ whole genome shotgun (WGS) entry which is preliminary data.</text>
</comment>
<protein>
    <recommendedName>
        <fullName evidence="12">Protein kinase domain-containing protein</fullName>
    </recommendedName>
</protein>
<dbReference type="GO" id="GO:0030447">
    <property type="term" value="P:filamentous growth"/>
    <property type="evidence" value="ECO:0007669"/>
    <property type="project" value="UniProtKB-ARBA"/>
</dbReference>
<evidence type="ECO:0000256" key="7">
    <source>
        <dbReference type="ARBA" id="ARBA00022842"/>
    </source>
</evidence>
<feature type="compositionally biased region" description="Low complexity" evidence="11">
    <location>
        <begin position="428"/>
        <end position="442"/>
    </location>
</feature>
<dbReference type="InterPro" id="IPR051931">
    <property type="entry name" value="PAK3-like"/>
</dbReference>
<feature type="domain" description="Protein kinase" evidence="12">
    <location>
        <begin position="626"/>
        <end position="877"/>
    </location>
</feature>
<dbReference type="PROSITE" id="PS00107">
    <property type="entry name" value="PROTEIN_KINASE_ATP"/>
    <property type="match status" value="1"/>
</dbReference>
<dbReference type="RefSeq" id="XP_046060186.1">
    <property type="nucleotide sequence ID" value="XM_046206418.1"/>
</dbReference>
<dbReference type="PANTHER" id="PTHR45832:SF22">
    <property type="entry name" value="SERINE_THREONINE-PROTEIN KINASE SAMKA-RELATED"/>
    <property type="match status" value="1"/>
</dbReference>
<feature type="compositionally biased region" description="Polar residues" evidence="11">
    <location>
        <begin position="181"/>
        <end position="203"/>
    </location>
</feature>
<feature type="compositionally biased region" description="Low complexity" evidence="11">
    <location>
        <begin position="500"/>
        <end position="516"/>
    </location>
</feature>
<dbReference type="InterPro" id="IPR008271">
    <property type="entry name" value="Ser/Thr_kinase_AS"/>
</dbReference>